<gene>
    <name evidence="2" type="ORF">BOX15_Mlig015496g2</name>
</gene>
<name>A0A267G038_9PLAT</name>
<accession>A0A267G038</accession>
<dbReference type="Proteomes" id="UP000215902">
    <property type="component" value="Unassembled WGS sequence"/>
</dbReference>
<comment type="caution">
    <text evidence="2">The sequence shown here is derived from an EMBL/GenBank/DDBJ whole genome shotgun (WGS) entry which is preliminary data.</text>
</comment>
<reference evidence="2 3" key="1">
    <citation type="submission" date="2017-06" db="EMBL/GenBank/DDBJ databases">
        <title>A platform for efficient transgenesis in Macrostomum lignano, a flatworm model organism for stem cell research.</title>
        <authorList>
            <person name="Berezikov E."/>
        </authorList>
    </citation>
    <scope>NUCLEOTIDE SEQUENCE [LARGE SCALE GENOMIC DNA]</scope>
    <source>
        <strain evidence="2">DV1</strain>
        <tissue evidence="2">Whole organism</tissue>
    </source>
</reference>
<evidence type="ECO:0000313" key="3">
    <source>
        <dbReference type="Proteomes" id="UP000215902"/>
    </source>
</evidence>
<evidence type="ECO:0000256" key="1">
    <source>
        <dbReference type="SAM" id="SignalP"/>
    </source>
</evidence>
<organism evidence="2 3">
    <name type="scientific">Macrostomum lignano</name>
    <dbReference type="NCBI Taxonomy" id="282301"/>
    <lineage>
        <taxon>Eukaryota</taxon>
        <taxon>Metazoa</taxon>
        <taxon>Spiralia</taxon>
        <taxon>Lophotrochozoa</taxon>
        <taxon>Platyhelminthes</taxon>
        <taxon>Rhabditophora</taxon>
        <taxon>Macrostomorpha</taxon>
        <taxon>Macrostomida</taxon>
        <taxon>Macrostomidae</taxon>
        <taxon>Macrostomum</taxon>
    </lineage>
</organism>
<keyword evidence="3" id="KW-1185">Reference proteome</keyword>
<dbReference type="EMBL" id="NIVC01000677">
    <property type="protein sequence ID" value="PAA78582.1"/>
    <property type="molecule type" value="Genomic_DNA"/>
</dbReference>
<sequence length="73" mass="8309">MKMQLGIALLLTLFLVSQLAASNQWDQVEEPDSLDDIAGESLDEPLEADKEYDEEVQPVAKWGRRRRYSSGKK</sequence>
<protein>
    <submittedName>
        <fullName evidence="2">Uncharacterized protein</fullName>
    </submittedName>
</protein>
<evidence type="ECO:0000313" key="2">
    <source>
        <dbReference type="EMBL" id="PAA78582.1"/>
    </source>
</evidence>
<feature type="chain" id="PRO_5012537659" evidence="1">
    <location>
        <begin position="22"/>
        <end position="73"/>
    </location>
</feature>
<proteinExistence type="predicted"/>
<feature type="signal peptide" evidence="1">
    <location>
        <begin position="1"/>
        <end position="21"/>
    </location>
</feature>
<dbReference type="AlphaFoldDB" id="A0A267G038"/>
<keyword evidence="1" id="KW-0732">Signal</keyword>